<protein>
    <submittedName>
        <fullName evidence="1">Uncharacterized protein</fullName>
    </submittedName>
</protein>
<reference evidence="1 2" key="1">
    <citation type="submission" date="2018-08" db="EMBL/GenBank/DDBJ databases">
        <authorList>
            <consortium name="Pathogen Informatics"/>
        </authorList>
    </citation>
    <scope>NUCLEOTIDE SEQUENCE [LARGE SCALE GENOMIC DNA]</scope>
    <source>
        <strain evidence="1 2">EuSCAPE_AT029</strain>
    </source>
</reference>
<gene>
    <name evidence="1" type="ORF">SAMEA3499901_05342</name>
</gene>
<proteinExistence type="predicted"/>
<sequence length="220" mass="24446">MFTYQTGGTYTIDTYELAIGMAQLDMATEGGNIYGVCPSYPFPNKDSGHLTSNGYRWMDMFFGKVMFRVLVLGEGWEPLHCTGVEVQDDYALLNYAVPYPPLQWGTPYDGRTAKTYADKGYRATDANGALDVTAAEIVADTVVKLTFSRRVSGTIKIWYADKTSHNGNGCLKDSDPFLATENYVYTAGSGQYADENIPELVDKPYPLENWAWAQIIETTV</sequence>
<dbReference type="Proteomes" id="UP000259975">
    <property type="component" value="Unassembled WGS sequence"/>
</dbReference>
<dbReference type="RefSeq" id="WP_227651337.1">
    <property type="nucleotide sequence ID" value="NZ_CP039795.1"/>
</dbReference>
<name>A0A7H9ZGN3_KLEPN</name>
<dbReference type="AlphaFoldDB" id="A0A7H9ZGN3"/>
<comment type="caution">
    <text evidence="1">The sequence shown here is derived from an EMBL/GenBank/DDBJ whole genome shotgun (WGS) entry which is preliminary data.</text>
</comment>
<organism evidence="1 2">
    <name type="scientific">Klebsiella pneumoniae</name>
    <dbReference type="NCBI Taxonomy" id="573"/>
    <lineage>
        <taxon>Bacteria</taxon>
        <taxon>Pseudomonadati</taxon>
        <taxon>Pseudomonadota</taxon>
        <taxon>Gammaproteobacteria</taxon>
        <taxon>Enterobacterales</taxon>
        <taxon>Enterobacteriaceae</taxon>
        <taxon>Klebsiella/Raoultella group</taxon>
        <taxon>Klebsiella</taxon>
        <taxon>Klebsiella pneumoniae complex</taxon>
    </lineage>
</organism>
<accession>A0A7H9ZGN3</accession>
<dbReference type="EMBL" id="UKGE01000065">
    <property type="protein sequence ID" value="SXN34278.1"/>
    <property type="molecule type" value="Genomic_DNA"/>
</dbReference>
<evidence type="ECO:0000313" key="1">
    <source>
        <dbReference type="EMBL" id="SXN34278.1"/>
    </source>
</evidence>
<evidence type="ECO:0000313" key="2">
    <source>
        <dbReference type="Proteomes" id="UP000259975"/>
    </source>
</evidence>